<proteinExistence type="inferred from homology"/>
<keyword evidence="3" id="KW-0732">Signal</keyword>
<dbReference type="InterPro" id="IPR036908">
    <property type="entry name" value="RlpA-like_sf"/>
</dbReference>
<evidence type="ECO:0000256" key="2">
    <source>
        <dbReference type="ARBA" id="ARBA00023316"/>
    </source>
</evidence>
<feature type="chain" id="PRO_5044933587" description="Probable endolytic peptidoglycan transglycosylase RlpA" evidence="3">
    <location>
        <begin position="22"/>
        <end position="175"/>
    </location>
</feature>
<feature type="domain" description="RlpA-like protein double-psi beta-barrel" evidence="5">
    <location>
        <begin position="70"/>
        <end position="159"/>
    </location>
</feature>
<dbReference type="PANTHER" id="PTHR34183:SF1">
    <property type="entry name" value="ENDOLYTIC PEPTIDOGLYCAN TRANSGLYCOSYLASE RLPA"/>
    <property type="match status" value="1"/>
</dbReference>
<sequence precursor="true">MLRVKNVKWPILILLSCLLPACSTTGKSPHVRNTDPAVQATEAHVKNAPYKVGGKRYVPMSVQEALNYKETGYACWYGGTKHRLRTSSGEYINPRTSLTAAHKTLPMPCKVKVTCLKTGKSVIVRINNRGPFHSNRLIDLTSAAAHRINLNGRGIGKVRLEVVSVGDGNYEIFAR</sequence>
<dbReference type="CDD" id="cd22268">
    <property type="entry name" value="DPBB_RlpA-like"/>
    <property type="match status" value="1"/>
</dbReference>
<organism evidence="6 7">
    <name type="scientific">Akkermansia biwaensis</name>
    <dbReference type="NCBI Taxonomy" id="2946555"/>
    <lineage>
        <taxon>Bacteria</taxon>
        <taxon>Pseudomonadati</taxon>
        <taxon>Verrucomicrobiota</taxon>
        <taxon>Verrucomicrobiia</taxon>
        <taxon>Verrucomicrobiales</taxon>
        <taxon>Akkermansiaceae</taxon>
        <taxon>Akkermansia</taxon>
    </lineage>
</organism>
<comment type="function">
    <text evidence="3">Lytic transglycosylase with a strong preference for naked glycan strands that lack stem peptides.</text>
</comment>
<dbReference type="HAMAP" id="MF_02071">
    <property type="entry name" value="RlpA"/>
    <property type="match status" value="1"/>
</dbReference>
<name>A0ABN6QKQ4_9BACT</name>
<dbReference type="PANTHER" id="PTHR34183">
    <property type="entry name" value="ENDOLYTIC PEPTIDOGLYCAN TRANSGLYCOSYLASE RLPA"/>
    <property type="match status" value="1"/>
</dbReference>
<keyword evidence="7" id="KW-1185">Reference proteome</keyword>
<dbReference type="EMBL" id="AP025943">
    <property type="protein sequence ID" value="BDL43516.1"/>
    <property type="molecule type" value="Genomic_DNA"/>
</dbReference>
<protein>
    <recommendedName>
        <fullName evidence="3">Probable endolytic peptidoglycan transglycosylase RlpA</fullName>
        <ecNumber evidence="3">4.2.2.-</ecNumber>
    </recommendedName>
</protein>
<evidence type="ECO:0000259" key="5">
    <source>
        <dbReference type="Pfam" id="PF03330"/>
    </source>
</evidence>
<keyword evidence="2 3" id="KW-0961">Cell wall biogenesis/degradation</keyword>
<comment type="similarity">
    <text evidence="3 4">Belongs to the RlpA family.</text>
</comment>
<evidence type="ECO:0000256" key="3">
    <source>
        <dbReference type="HAMAP-Rule" id="MF_02071"/>
    </source>
</evidence>
<dbReference type="InterPro" id="IPR012997">
    <property type="entry name" value="RplA"/>
</dbReference>
<reference evidence="6" key="1">
    <citation type="submission" date="2022-06" db="EMBL/GenBank/DDBJ databases">
        <title>Akkermansia biwalacus sp. nov., an anaerobic mucin-degrading bacterium isolated from human intestine.</title>
        <authorList>
            <person name="Kobayashi Y."/>
            <person name="Inoue S."/>
            <person name="Kawahara T."/>
            <person name="Kohda N."/>
        </authorList>
    </citation>
    <scope>NUCLEOTIDE SEQUENCE</scope>
    <source>
        <strain evidence="6">WON2089</strain>
    </source>
</reference>
<dbReference type="NCBIfam" id="TIGR00413">
    <property type="entry name" value="rlpA"/>
    <property type="match status" value="1"/>
</dbReference>
<evidence type="ECO:0000256" key="4">
    <source>
        <dbReference type="RuleBase" id="RU003495"/>
    </source>
</evidence>
<dbReference type="InterPro" id="IPR009009">
    <property type="entry name" value="RlpA-like_DPBB"/>
</dbReference>
<gene>
    <name evidence="3" type="primary">rlpA</name>
    <name evidence="6" type="ORF">Abiwalacus_10900</name>
</gene>
<dbReference type="EC" id="4.2.2.-" evidence="3"/>
<accession>A0ABN6QKQ4</accession>
<evidence type="ECO:0000313" key="7">
    <source>
        <dbReference type="Proteomes" id="UP001062263"/>
    </source>
</evidence>
<evidence type="ECO:0000256" key="1">
    <source>
        <dbReference type="ARBA" id="ARBA00023239"/>
    </source>
</evidence>
<feature type="signal peptide" evidence="3">
    <location>
        <begin position="1"/>
        <end position="21"/>
    </location>
</feature>
<dbReference type="InterPro" id="IPR034718">
    <property type="entry name" value="RlpA"/>
</dbReference>
<dbReference type="Proteomes" id="UP001062263">
    <property type="component" value="Chromosome"/>
</dbReference>
<dbReference type="Pfam" id="PF03330">
    <property type="entry name" value="DPBB_1"/>
    <property type="match status" value="1"/>
</dbReference>
<dbReference type="Gene3D" id="2.40.40.10">
    <property type="entry name" value="RlpA-like domain"/>
    <property type="match status" value="1"/>
</dbReference>
<keyword evidence="1 3" id="KW-0456">Lyase</keyword>
<dbReference type="SUPFAM" id="SSF50685">
    <property type="entry name" value="Barwin-like endoglucanases"/>
    <property type="match status" value="1"/>
</dbReference>
<evidence type="ECO:0000313" key="6">
    <source>
        <dbReference type="EMBL" id="BDL43516.1"/>
    </source>
</evidence>